<evidence type="ECO:0000313" key="3">
    <source>
        <dbReference type="EnsemblPlants" id="PGSC0003DMT400088342"/>
    </source>
</evidence>
<dbReference type="AlphaFoldDB" id="M1DFR9"/>
<name>M1DFR9_SOLTU</name>
<dbReference type="HOGENOM" id="CLU_055921_0_0_1"/>
<dbReference type="Gramene" id="PGSC0003DMT400088342">
    <property type="protein sequence ID" value="PGSC0003DMT400088342"/>
    <property type="gene ID" value="PGSC0003DMG400037913"/>
</dbReference>
<evidence type="ECO:0000259" key="2">
    <source>
        <dbReference type="Pfam" id="PF20167"/>
    </source>
</evidence>
<reference evidence="3" key="2">
    <citation type="submission" date="2015-06" db="UniProtKB">
        <authorList>
            <consortium name="EnsemblPlants"/>
        </authorList>
    </citation>
    <scope>IDENTIFICATION</scope>
    <source>
        <strain evidence="3">DM1-3 516 R44</strain>
    </source>
</reference>
<dbReference type="Proteomes" id="UP000011115">
    <property type="component" value="Unassembled WGS sequence"/>
</dbReference>
<evidence type="ECO:0000256" key="1">
    <source>
        <dbReference type="SAM" id="MobiDB-lite"/>
    </source>
</evidence>
<reference evidence="4" key="1">
    <citation type="journal article" date="2011" name="Nature">
        <title>Genome sequence and analysis of the tuber crop potato.</title>
        <authorList>
            <consortium name="The Potato Genome Sequencing Consortium"/>
        </authorList>
    </citation>
    <scope>NUCLEOTIDE SEQUENCE [LARGE SCALE GENOMIC DNA]</scope>
    <source>
        <strain evidence="4">cv. DM1-3 516 R44</strain>
    </source>
</reference>
<feature type="domain" description="Putative plant transposon protein" evidence="2">
    <location>
        <begin position="43"/>
        <end position="179"/>
    </location>
</feature>
<keyword evidence="4" id="KW-1185">Reference proteome</keyword>
<dbReference type="Pfam" id="PF20167">
    <property type="entry name" value="Transposase_32"/>
    <property type="match status" value="1"/>
</dbReference>
<evidence type="ECO:0000313" key="4">
    <source>
        <dbReference type="Proteomes" id="UP000011115"/>
    </source>
</evidence>
<feature type="region of interest" description="Disordered" evidence="1">
    <location>
        <begin position="183"/>
        <end position="232"/>
    </location>
</feature>
<accession>M1DFR9</accession>
<proteinExistence type="predicted"/>
<dbReference type="EnsemblPlants" id="PGSC0003DMT400088342">
    <property type="protein sequence ID" value="PGSC0003DMT400088342"/>
    <property type="gene ID" value="PGSC0003DMG400037913"/>
</dbReference>
<sequence>MLPVGKGITTTKTTNFAVREALLSGFRGEGAHLLYPSHGVWLGPLIEAPPDARSTWVREFYVILPTVRWDDPRPIIRIRGVDIPLNASYINEVLKVPVVPNTEYKVKLRDMDLGWLKDTLIKSVHRDRVYWPTMKGIISANWSPDAERWLHLVTRRIRSSCNRINVTFPWALVVECTIQVRRGSTSRSKRRRTDRASSSQVAPEADDEEGEDGAGDDTIPTRSQPPLSGAQVEEDLAAVRRRLRRSFSSTTPVPPSTSLEVEMLHRKLPGEGERSGGGSSDDPNVEDHEDHLLLCFPRKGGSPTQAKRVYGVPYIG</sequence>
<feature type="compositionally biased region" description="Acidic residues" evidence="1">
    <location>
        <begin position="204"/>
        <end position="215"/>
    </location>
</feature>
<dbReference type="InParanoid" id="M1DFR9"/>
<protein>
    <recommendedName>
        <fullName evidence="2">Putative plant transposon protein domain-containing protein</fullName>
    </recommendedName>
</protein>
<dbReference type="PaxDb" id="4113-PGSC0003DMT400088342"/>
<feature type="region of interest" description="Disordered" evidence="1">
    <location>
        <begin position="266"/>
        <end position="316"/>
    </location>
</feature>
<organism evidence="3 4">
    <name type="scientific">Solanum tuberosum</name>
    <name type="common">Potato</name>
    <dbReference type="NCBI Taxonomy" id="4113"/>
    <lineage>
        <taxon>Eukaryota</taxon>
        <taxon>Viridiplantae</taxon>
        <taxon>Streptophyta</taxon>
        <taxon>Embryophyta</taxon>
        <taxon>Tracheophyta</taxon>
        <taxon>Spermatophyta</taxon>
        <taxon>Magnoliopsida</taxon>
        <taxon>eudicotyledons</taxon>
        <taxon>Gunneridae</taxon>
        <taxon>Pentapetalae</taxon>
        <taxon>asterids</taxon>
        <taxon>lamiids</taxon>
        <taxon>Solanales</taxon>
        <taxon>Solanaceae</taxon>
        <taxon>Solanoideae</taxon>
        <taxon>Solaneae</taxon>
        <taxon>Solanum</taxon>
    </lineage>
</organism>
<dbReference type="InterPro" id="IPR046796">
    <property type="entry name" value="Transposase_32_dom"/>
</dbReference>